<organism evidence="1 2">
    <name type="scientific">Willisornis vidua</name>
    <name type="common">Xingu scale-backed antbird</name>
    <dbReference type="NCBI Taxonomy" id="1566151"/>
    <lineage>
        <taxon>Eukaryota</taxon>
        <taxon>Metazoa</taxon>
        <taxon>Chordata</taxon>
        <taxon>Craniata</taxon>
        <taxon>Vertebrata</taxon>
        <taxon>Euteleostomi</taxon>
        <taxon>Archelosauria</taxon>
        <taxon>Archosauria</taxon>
        <taxon>Dinosauria</taxon>
        <taxon>Saurischia</taxon>
        <taxon>Theropoda</taxon>
        <taxon>Coelurosauria</taxon>
        <taxon>Aves</taxon>
        <taxon>Neognathae</taxon>
        <taxon>Neoaves</taxon>
        <taxon>Telluraves</taxon>
        <taxon>Australaves</taxon>
        <taxon>Passeriformes</taxon>
        <taxon>Thamnophilidae</taxon>
        <taxon>Willisornis</taxon>
    </lineage>
</organism>
<reference evidence="1" key="1">
    <citation type="submission" date="2019-10" db="EMBL/GenBank/DDBJ databases">
        <authorList>
            <person name="Soares A.E.R."/>
            <person name="Aleixo A."/>
            <person name="Schneider P."/>
            <person name="Miyaki C.Y."/>
            <person name="Schneider M.P."/>
            <person name="Mello C."/>
            <person name="Vasconcelos A.T.R."/>
        </authorList>
    </citation>
    <scope>NUCLEOTIDE SEQUENCE</scope>
    <source>
        <tissue evidence="1">Muscle</tissue>
    </source>
</reference>
<accession>A0ABQ9D956</accession>
<dbReference type="EMBL" id="WHWB01033774">
    <property type="protein sequence ID" value="KAJ7417252.1"/>
    <property type="molecule type" value="Genomic_DNA"/>
</dbReference>
<comment type="caution">
    <text evidence="1">The sequence shown here is derived from an EMBL/GenBank/DDBJ whole genome shotgun (WGS) entry which is preliminary data.</text>
</comment>
<keyword evidence="2" id="KW-1185">Reference proteome</keyword>
<name>A0ABQ9D956_9PASS</name>
<gene>
    <name evidence="1" type="ORF">WISP_65606</name>
</gene>
<protein>
    <submittedName>
        <fullName evidence="1">Uncharacterized protein</fullName>
    </submittedName>
</protein>
<evidence type="ECO:0000313" key="1">
    <source>
        <dbReference type="EMBL" id="KAJ7417252.1"/>
    </source>
</evidence>
<sequence length="233" mass="25951">MPGFYSSQDVPKFDELISKLKFFPKLLQKYPLGSDMAKMSIWHQSRLQSAGVSPSPDLDLSPDLMRPGLRTKKKQRNVHLVPTLSAVLFPNLLCAIPFAEAVDTCQFAGAAFREAKHVISVLSSPSPKPLGTDMKHRAQPFQRVPGHCGPEMLLWSNRFQLPCVLGWAWVKPGLFDQIFSRHEVELMCSTADPHHQLCKCHKHSLSPVPVIGIALALPVLLVDPQTTLNPCHH</sequence>
<evidence type="ECO:0000313" key="2">
    <source>
        <dbReference type="Proteomes" id="UP001145742"/>
    </source>
</evidence>
<proteinExistence type="predicted"/>
<dbReference type="Proteomes" id="UP001145742">
    <property type="component" value="Unassembled WGS sequence"/>
</dbReference>